<dbReference type="GeneID" id="71762885"/>
<dbReference type="KEGG" id="hdo:MUK72_13515"/>
<sequence>MRELQVMSNLGDRRNLSHSDWQEKRSLTSIAEILSKTVDSGRLPHMDGAHCNRYPVARSKSNRQTERSGLNPDSISRVGETMEQFLIEMAESAGRLA</sequence>
<reference evidence="2" key="1">
    <citation type="submission" date="2022-04" db="EMBL/GenBank/DDBJ databases">
        <title>Sequencing and genomic assembly of Halococcus dombrowskii.</title>
        <authorList>
            <person name="Lim S.W."/>
            <person name="MacLea K.S."/>
        </authorList>
    </citation>
    <scope>NUCLEOTIDE SEQUENCE</scope>
    <source>
        <strain evidence="2">H4</strain>
    </source>
</reference>
<feature type="region of interest" description="Disordered" evidence="1">
    <location>
        <begin position="1"/>
        <end position="21"/>
    </location>
</feature>
<evidence type="ECO:0000313" key="3">
    <source>
        <dbReference type="Proteomes" id="UP000830542"/>
    </source>
</evidence>
<organism evidence="2 3">
    <name type="scientific">Halococcus dombrowskii</name>
    <dbReference type="NCBI Taxonomy" id="179637"/>
    <lineage>
        <taxon>Archaea</taxon>
        <taxon>Methanobacteriati</taxon>
        <taxon>Methanobacteriota</taxon>
        <taxon>Stenosarchaea group</taxon>
        <taxon>Halobacteria</taxon>
        <taxon>Halobacteriales</taxon>
        <taxon>Halococcaceae</taxon>
        <taxon>Halococcus</taxon>
    </lineage>
</organism>
<dbReference type="AlphaFoldDB" id="A0AAX3AMG1"/>
<gene>
    <name evidence="2" type="ORF">MUK72_13515</name>
</gene>
<proteinExistence type="predicted"/>
<feature type="compositionally biased region" description="Basic and acidic residues" evidence="1">
    <location>
        <begin position="11"/>
        <end position="21"/>
    </location>
</feature>
<accession>A0AAX3AMG1</accession>
<dbReference type="EMBL" id="CP095005">
    <property type="protein sequence ID" value="UOO94975.1"/>
    <property type="molecule type" value="Genomic_DNA"/>
</dbReference>
<keyword evidence="3" id="KW-1185">Reference proteome</keyword>
<feature type="region of interest" description="Disordered" evidence="1">
    <location>
        <begin position="41"/>
        <end position="77"/>
    </location>
</feature>
<evidence type="ECO:0000256" key="1">
    <source>
        <dbReference type="SAM" id="MobiDB-lite"/>
    </source>
</evidence>
<dbReference type="Proteomes" id="UP000830542">
    <property type="component" value="Chromosome"/>
</dbReference>
<dbReference type="RefSeq" id="WP_244702015.1">
    <property type="nucleotide sequence ID" value="NZ_BAAADN010000096.1"/>
</dbReference>
<protein>
    <submittedName>
        <fullName evidence="2">Uncharacterized protein</fullName>
    </submittedName>
</protein>
<evidence type="ECO:0000313" key="2">
    <source>
        <dbReference type="EMBL" id="UOO94975.1"/>
    </source>
</evidence>
<name>A0AAX3AMG1_HALDO</name>